<evidence type="ECO:0000313" key="1">
    <source>
        <dbReference type="EMBL" id="PQM36866.1"/>
    </source>
</evidence>
<keyword evidence="2" id="KW-1185">Reference proteome</keyword>
<name>A0A314UJ83_PRUYE</name>
<proteinExistence type="predicted"/>
<comment type="caution">
    <text evidence="1">The sequence shown here is derived from an EMBL/GenBank/DDBJ whole genome shotgun (WGS) entry which is preliminary data.</text>
</comment>
<organism evidence="1 2">
    <name type="scientific">Prunus yedoensis var. nudiflora</name>
    <dbReference type="NCBI Taxonomy" id="2094558"/>
    <lineage>
        <taxon>Eukaryota</taxon>
        <taxon>Viridiplantae</taxon>
        <taxon>Streptophyta</taxon>
        <taxon>Embryophyta</taxon>
        <taxon>Tracheophyta</taxon>
        <taxon>Spermatophyta</taxon>
        <taxon>Magnoliopsida</taxon>
        <taxon>eudicotyledons</taxon>
        <taxon>Gunneridae</taxon>
        <taxon>Pentapetalae</taxon>
        <taxon>rosids</taxon>
        <taxon>fabids</taxon>
        <taxon>Rosales</taxon>
        <taxon>Rosaceae</taxon>
        <taxon>Amygdaloideae</taxon>
        <taxon>Amygdaleae</taxon>
        <taxon>Prunus</taxon>
    </lineage>
</organism>
<reference evidence="1 2" key="1">
    <citation type="submission" date="2018-02" db="EMBL/GenBank/DDBJ databases">
        <title>Draft genome of wild Prunus yedoensis var. nudiflora.</title>
        <authorList>
            <person name="Baek S."/>
            <person name="Kim J.-H."/>
            <person name="Choi K."/>
            <person name="Kim G.-B."/>
            <person name="Cho A."/>
            <person name="Jang H."/>
            <person name="Shin C.-H."/>
            <person name="Yu H.-J."/>
            <person name="Mun J.-H."/>
        </authorList>
    </citation>
    <scope>NUCLEOTIDE SEQUENCE [LARGE SCALE GENOMIC DNA]</scope>
    <source>
        <strain evidence="2">cv. Jeju island</strain>
        <tissue evidence="1">Leaf</tissue>
    </source>
</reference>
<sequence>MRNGCLGHKLAWDLRAWSKRDASNRVISLIGANGVIFLIGANGSLIGTNGMISLIGANGVARNEIESSDDVLCGPCTDMLGEWMWSRNVICG</sequence>
<protein>
    <submittedName>
        <fullName evidence="1">Uncharacterized protein</fullName>
    </submittedName>
</protein>
<dbReference type="EMBL" id="PJQY01003510">
    <property type="protein sequence ID" value="PQM36866.1"/>
    <property type="molecule type" value="Genomic_DNA"/>
</dbReference>
<dbReference type="AlphaFoldDB" id="A0A314UJ83"/>
<dbReference type="Proteomes" id="UP000250321">
    <property type="component" value="Unassembled WGS sequence"/>
</dbReference>
<evidence type="ECO:0000313" key="2">
    <source>
        <dbReference type="Proteomes" id="UP000250321"/>
    </source>
</evidence>
<accession>A0A314UJ83</accession>
<gene>
    <name evidence="1" type="ORF">Pyn_04999</name>
</gene>